<keyword evidence="9 18" id="KW-0472">Membrane</keyword>
<evidence type="ECO:0000256" key="5">
    <source>
        <dbReference type="ARBA" id="ARBA00022475"/>
    </source>
</evidence>
<evidence type="ECO:0000259" key="19">
    <source>
        <dbReference type="Pfam" id="PF02096"/>
    </source>
</evidence>
<evidence type="ECO:0000256" key="16">
    <source>
        <dbReference type="RuleBase" id="RU003945"/>
    </source>
</evidence>
<dbReference type="RefSeq" id="WP_345606348.1">
    <property type="nucleotide sequence ID" value="NZ_BAABJO010000012.1"/>
</dbReference>
<feature type="transmembrane region" description="Helical" evidence="18">
    <location>
        <begin position="5"/>
        <end position="24"/>
    </location>
</feature>
<dbReference type="PANTHER" id="PTHR12428">
    <property type="entry name" value="OXA1"/>
    <property type="match status" value="1"/>
</dbReference>
<evidence type="ECO:0000313" key="21">
    <source>
        <dbReference type="Proteomes" id="UP001500804"/>
    </source>
</evidence>
<keyword evidence="21" id="KW-1185">Reference proteome</keyword>
<evidence type="ECO:0000256" key="7">
    <source>
        <dbReference type="ARBA" id="ARBA00022927"/>
    </source>
</evidence>
<dbReference type="Proteomes" id="UP001500804">
    <property type="component" value="Unassembled WGS sequence"/>
</dbReference>
<feature type="compositionally biased region" description="Gly residues" evidence="17">
    <location>
        <begin position="332"/>
        <end position="353"/>
    </location>
</feature>
<evidence type="ECO:0000256" key="10">
    <source>
        <dbReference type="ARBA" id="ARBA00023186"/>
    </source>
</evidence>
<sequence>MLNFIYYPVSFILWVWHEVFGFLLGPDNGVAWALSVMFLVFTLRAILYKPFVHQVRSMRRMQEFQPEIAKLRKKYANDKQKQAEEMQRLQKEHGVNPLGGCLPVLVQVPVFIGLFHVLREFGPLNGDGSPRTQNYFFGLEEVQSFNRSSLFGAKLGSWVTQGEQVLNAAGTSIAQMLIVMIPLMIAAGIFTHITARHSVARQTAAQAENPQTAIMNRLMLYVFPIGVVVGAPFLPLAVLLYWVSNNLWTLGQQYVVYKRIDAEESAKREQTAVNRQARAPRPGQKPVRPEAASAEEKKPAKRPGAKPITPKPAGSGPNGAAPATEPKNTSGNGSGVNGSQGGAERGARSGGGSRPPARRPRKRR</sequence>
<feature type="domain" description="Membrane insertase YidC/Oxa/ALB C-terminal" evidence="19">
    <location>
        <begin position="32"/>
        <end position="258"/>
    </location>
</feature>
<organism evidence="20 21">
    <name type="scientific">Pseudonocardia adelaidensis</name>
    <dbReference type="NCBI Taxonomy" id="648754"/>
    <lineage>
        <taxon>Bacteria</taxon>
        <taxon>Bacillati</taxon>
        <taxon>Actinomycetota</taxon>
        <taxon>Actinomycetes</taxon>
        <taxon>Pseudonocardiales</taxon>
        <taxon>Pseudonocardiaceae</taxon>
        <taxon>Pseudonocardia</taxon>
    </lineage>
</organism>
<comment type="similarity">
    <text evidence="2">Belongs to the OXA1/ALB3/YidC family. Type 1 subfamily.</text>
</comment>
<comment type="subunit">
    <text evidence="12">Interacts with the Sec translocase complex via SecD. Specifically interacts with transmembrane segments of nascent integral membrane proteins during membrane integration.</text>
</comment>
<feature type="transmembrane region" description="Helical" evidence="18">
    <location>
        <begin position="95"/>
        <end position="118"/>
    </location>
</feature>
<keyword evidence="7" id="KW-0653">Protein transport</keyword>
<feature type="transmembrane region" description="Helical" evidence="18">
    <location>
        <begin position="173"/>
        <end position="193"/>
    </location>
</feature>
<evidence type="ECO:0000256" key="8">
    <source>
        <dbReference type="ARBA" id="ARBA00022989"/>
    </source>
</evidence>
<evidence type="ECO:0000256" key="1">
    <source>
        <dbReference type="ARBA" id="ARBA00004651"/>
    </source>
</evidence>
<accession>A0ABP9NM68</accession>
<dbReference type="Pfam" id="PF02096">
    <property type="entry name" value="60KD_IMP"/>
    <property type="match status" value="1"/>
</dbReference>
<feature type="transmembrane region" description="Helical" evidence="18">
    <location>
        <begin position="30"/>
        <end position="51"/>
    </location>
</feature>
<evidence type="ECO:0000256" key="17">
    <source>
        <dbReference type="SAM" id="MobiDB-lite"/>
    </source>
</evidence>
<dbReference type="InterPro" id="IPR001708">
    <property type="entry name" value="YidC/ALB3/OXA1/COX18"/>
</dbReference>
<evidence type="ECO:0000313" key="20">
    <source>
        <dbReference type="EMBL" id="GAA5124078.1"/>
    </source>
</evidence>
<keyword evidence="6 16" id="KW-0812">Transmembrane</keyword>
<protein>
    <recommendedName>
        <fullName evidence="3">Membrane protein insertase YidC</fullName>
    </recommendedName>
    <alternativeName>
        <fullName evidence="15">Foldase YidC</fullName>
    </alternativeName>
    <alternativeName>
        <fullName evidence="14">Membrane integrase YidC</fullName>
    </alternativeName>
    <alternativeName>
        <fullName evidence="13">Membrane protein YidC</fullName>
    </alternativeName>
</protein>
<dbReference type="NCBIfam" id="TIGR03592">
    <property type="entry name" value="yidC_oxa1_cterm"/>
    <property type="match status" value="1"/>
</dbReference>
<evidence type="ECO:0000256" key="4">
    <source>
        <dbReference type="ARBA" id="ARBA00022448"/>
    </source>
</evidence>
<evidence type="ECO:0000256" key="12">
    <source>
        <dbReference type="ARBA" id="ARBA00026028"/>
    </source>
</evidence>
<dbReference type="InterPro" id="IPR047196">
    <property type="entry name" value="YidC_ALB_C"/>
</dbReference>
<gene>
    <name evidence="20" type="primary">yidC</name>
    <name evidence="20" type="ORF">GCM10023320_36720</name>
</gene>
<feature type="compositionally biased region" description="Low complexity" evidence="17">
    <location>
        <begin position="311"/>
        <end position="331"/>
    </location>
</feature>
<keyword evidence="5" id="KW-1003">Cell membrane</keyword>
<keyword evidence="4" id="KW-0813">Transport</keyword>
<dbReference type="NCBIfam" id="NF002899">
    <property type="entry name" value="PRK03449.1"/>
    <property type="match status" value="1"/>
</dbReference>
<evidence type="ECO:0000256" key="14">
    <source>
        <dbReference type="ARBA" id="ARBA00033245"/>
    </source>
</evidence>
<evidence type="ECO:0000256" key="13">
    <source>
        <dbReference type="ARBA" id="ARBA00031538"/>
    </source>
</evidence>
<evidence type="ECO:0000256" key="9">
    <source>
        <dbReference type="ARBA" id="ARBA00023136"/>
    </source>
</evidence>
<evidence type="ECO:0000256" key="2">
    <source>
        <dbReference type="ARBA" id="ARBA00010527"/>
    </source>
</evidence>
<proteinExistence type="inferred from homology"/>
<comment type="caution">
    <text evidence="20">The sequence shown here is derived from an EMBL/GenBank/DDBJ whole genome shotgun (WGS) entry which is preliminary data.</text>
</comment>
<dbReference type="InterPro" id="IPR028055">
    <property type="entry name" value="YidC/Oxa/ALB_C"/>
</dbReference>
<evidence type="ECO:0000256" key="18">
    <source>
        <dbReference type="SAM" id="Phobius"/>
    </source>
</evidence>
<comment type="function">
    <text evidence="11">Required for the insertion and/or proper folding and/or complex formation of integral membrane proteins into the membrane. Involved in integration of membrane proteins that insert both dependently and independently of the Sec translocase complex, as well as at least some lipoproteins. Aids folding of multispanning membrane proteins.</text>
</comment>
<evidence type="ECO:0000256" key="6">
    <source>
        <dbReference type="ARBA" id="ARBA00022692"/>
    </source>
</evidence>
<dbReference type="PANTHER" id="PTHR12428:SF65">
    <property type="entry name" value="CYTOCHROME C OXIDASE ASSEMBLY PROTEIN COX18, MITOCHONDRIAL"/>
    <property type="match status" value="1"/>
</dbReference>
<feature type="region of interest" description="Disordered" evidence="17">
    <location>
        <begin position="265"/>
        <end position="364"/>
    </location>
</feature>
<feature type="transmembrane region" description="Helical" evidence="18">
    <location>
        <begin position="218"/>
        <end position="243"/>
    </location>
</feature>
<keyword evidence="10" id="KW-0143">Chaperone</keyword>
<evidence type="ECO:0000256" key="11">
    <source>
        <dbReference type="ARBA" id="ARBA00025034"/>
    </source>
</evidence>
<evidence type="ECO:0000256" key="15">
    <source>
        <dbReference type="ARBA" id="ARBA00033342"/>
    </source>
</evidence>
<dbReference type="EMBL" id="BAABJO010000012">
    <property type="protein sequence ID" value="GAA5124078.1"/>
    <property type="molecule type" value="Genomic_DNA"/>
</dbReference>
<dbReference type="CDD" id="cd20070">
    <property type="entry name" value="5TM_YidC_Alb3"/>
    <property type="match status" value="1"/>
</dbReference>
<keyword evidence="8 18" id="KW-1133">Transmembrane helix</keyword>
<reference evidence="21" key="1">
    <citation type="journal article" date="2019" name="Int. J. Syst. Evol. Microbiol.">
        <title>The Global Catalogue of Microorganisms (GCM) 10K type strain sequencing project: providing services to taxonomists for standard genome sequencing and annotation.</title>
        <authorList>
            <consortium name="The Broad Institute Genomics Platform"/>
            <consortium name="The Broad Institute Genome Sequencing Center for Infectious Disease"/>
            <person name="Wu L."/>
            <person name="Ma J."/>
        </authorList>
    </citation>
    <scope>NUCLEOTIDE SEQUENCE [LARGE SCALE GENOMIC DNA]</scope>
    <source>
        <strain evidence="21">JCM 18302</strain>
    </source>
</reference>
<evidence type="ECO:0000256" key="3">
    <source>
        <dbReference type="ARBA" id="ARBA00015325"/>
    </source>
</evidence>
<name>A0ABP9NM68_9PSEU</name>
<comment type="subcellular location">
    <subcellularLocation>
        <location evidence="1">Cell membrane</location>
        <topology evidence="1">Multi-pass membrane protein</topology>
    </subcellularLocation>
    <subcellularLocation>
        <location evidence="16">Membrane</location>
        <topology evidence="16">Multi-pass membrane protein</topology>
    </subcellularLocation>
</comment>